<dbReference type="InterPro" id="IPR000595">
    <property type="entry name" value="cNMP-bd_dom"/>
</dbReference>
<dbReference type="PROSITE" id="PS50042">
    <property type="entry name" value="CNMP_BINDING_3"/>
    <property type="match status" value="1"/>
</dbReference>
<dbReference type="CDD" id="cd00038">
    <property type="entry name" value="CAP_ED"/>
    <property type="match status" value="1"/>
</dbReference>
<evidence type="ECO:0000256" key="1">
    <source>
        <dbReference type="SAM" id="MobiDB-lite"/>
    </source>
</evidence>
<dbReference type="EMBL" id="OC000180">
    <property type="protein sequence ID" value="CAD7256435.1"/>
    <property type="molecule type" value="Genomic_DNA"/>
</dbReference>
<dbReference type="InterPro" id="IPR014710">
    <property type="entry name" value="RmlC-like_jellyroll"/>
</dbReference>
<name>A0A7R9AL80_TIMSH</name>
<feature type="region of interest" description="Disordered" evidence="1">
    <location>
        <begin position="66"/>
        <end position="97"/>
    </location>
</feature>
<organism evidence="3">
    <name type="scientific">Timema shepardi</name>
    <name type="common">Walking stick</name>
    <dbReference type="NCBI Taxonomy" id="629360"/>
    <lineage>
        <taxon>Eukaryota</taxon>
        <taxon>Metazoa</taxon>
        <taxon>Ecdysozoa</taxon>
        <taxon>Arthropoda</taxon>
        <taxon>Hexapoda</taxon>
        <taxon>Insecta</taxon>
        <taxon>Pterygota</taxon>
        <taxon>Neoptera</taxon>
        <taxon>Polyneoptera</taxon>
        <taxon>Phasmatodea</taxon>
        <taxon>Timematodea</taxon>
        <taxon>Timematoidea</taxon>
        <taxon>Timematidae</taxon>
        <taxon>Timema</taxon>
    </lineage>
</organism>
<sequence length="181" mass="19565">MTLCSLSVGATFGESVLHDLPREGTVVTRSTCELLRVDQSDFKLIWEKHKDLMTDIIVNSKLSKNGLGAGRTKSPPQAVQSPHLHHSPSRPQVCEPPDPMGPIVESQHTLIKKTLSSTITPEPALREQQCSLYLAVPPSSRMRTTVKHHVAGTVKRTCLCEPGAVCGGGRGRGETSPVTLI</sequence>
<dbReference type="AlphaFoldDB" id="A0A7R9AL80"/>
<accession>A0A7R9AL80</accession>
<proteinExistence type="predicted"/>
<dbReference type="SUPFAM" id="SSF51206">
    <property type="entry name" value="cAMP-binding domain-like"/>
    <property type="match status" value="1"/>
</dbReference>
<evidence type="ECO:0000259" key="2">
    <source>
        <dbReference type="PROSITE" id="PS50042"/>
    </source>
</evidence>
<feature type="domain" description="Cyclic nucleotide-binding" evidence="2">
    <location>
        <begin position="1"/>
        <end position="45"/>
    </location>
</feature>
<gene>
    <name evidence="3" type="ORF">TSIB3V08_LOCUS715</name>
</gene>
<dbReference type="Gene3D" id="2.60.120.10">
    <property type="entry name" value="Jelly Rolls"/>
    <property type="match status" value="1"/>
</dbReference>
<reference evidence="3" key="1">
    <citation type="submission" date="2020-11" db="EMBL/GenBank/DDBJ databases">
        <authorList>
            <person name="Tran Van P."/>
        </authorList>
    </citation>
    <scope>NUCLEOTIDE SEQUENCE</scope>
</reference>
<dbReference type="InterPro" id="IPR018490">
    <property type="entry name" value="cNMP-bd_dom_sf"/>
</dbReference>
<evidence type="ECO:0000313" key="3">
    <source>
        <dbReference type="EMBL" id="CAD7256435.1"/>
    </source>
</evidence>
<protein>
    <recommendedName>
        <fullName evidence="2">Cyclic nucleotide-binding domain-containing protein</fullName>
    </recommendedName>
</protein>